<dbReference type="EMBL" id="FQWM01000004">
    <property type="protein sequence ID" value="SHH29354.1"/>
    <property type="molecule type" value="Genomic_DNA"/>
</dbReference>
<gene>
    <name evidence="1" type="ORF">SAMN04488044_2288</name>
</gene>
<protein>
    <submittedName>
        <fullName evidence="1">Uncharacterized protein</fullName>
    </submittedName>
</protein>
<name>A0A1M5RST9_9RHOB</name>
<accession>A0A1M5RST9</accession>
<dbReference type="RefSeq" id="WP_165610520.1">
    <property type="nucleotide sequence ID" value="NZ_FQWM01000004.1"/>
</dbReference>
<evidence type="ECO:0000313" key="2">
    <source>
        <dbReference type="Proteomes" id="UP000184211"/>
    </source>
</evidence>
<proteinExistence type="predicted"/>
<dbReference type="AlphaFoldDB" id="A0A1M5RST9"/>
<organism evidence="1 2">
    <name type="scientific">Cognatishimia maritima</name>
    <dbReference type="NCBI Taxonomy" id="870908"/>
    <lineage>
        <taxon>Bacteria</taxon>
        <taxon>Pseudomonadati</taxon>
        <taxon>Pseudomonadota</taxon>
        <taxon>Alphaproteobacteria</taxon>
        <taxon>Rhodobacterales</taxon>
        <taxon>Paracoccaceae</taxon>
        <taxon>Cognatishimia</taxon>
    </lineage>
</organism>
<evidence type="ECO:0000313" key="1">
    <source>
        <dbReference type="EMBL" id="SHH29354.1"/>
    </source>
</evidence>
<keyword evidence="2" id="KW-1185">Reference proteome</keyword>
<reference evidence="2" key="1">
    <citation type="submission" date="2016-11" db="EMBL/GenBank/DDBJ databases">
        <authorList>
            <person name="Varghese N."/>
            <person name="Submissions S."/>
        </authorList>
    </citation>
    <scope>NUCLEOTIDE SEQUENCE [LARGE SCALE GENOMIC DNA]</scope>
    <source>
        <strain evidence="2">DSM 28223</strain>
    </source>
</reference>
<dbReference type="Proteomes" id="UP000184211">
    <property type="component" value="Unassembled WGS sequence"/>
</dbReference>
<sequence length="50" mass="5795">MIEVATTRRVACAYSRAHEERAMAFRRLFKVFSVFPRVPLSRIALTVPSR</sequence>